<reference evidence="1 2" key="1">
    <citation type="journal article" date="2021" name="Sci. Rep.">
        <title>The genome of the diatom Chaetoceros tenuissimus carries an ancient integrated fragment of an extant virus.</title>
        <authorList>
            <person name="Hongo Y."/>
            <person name="Kimura K."/>
            <person name="Takaki Y."/>
            <person name="Yoshida Y."/>
            <person name="Baba S."/>
            <person name="Kobayashi G."/>
            <person name="Nagasaki K."/>
            <person name="Hano T."/>
            <person name="Tomaru Y."/>
        </authorList>
    </citation>
    <scope>NUCLEOTIDE SEQUENCE [LARGE SCALE GENOMIC DNA]</scope>
    <source>
        <strain evidence="1 2">NIES-3715</strain>
    </source>
</reference>
<protein>
    <submittedName>
        <fullName evidence="1">Uncharacterized protein</fullName>
    </submittedName>
</protein>
<name>A0AAD3H2R2_9STRA</name>
<gene>
    <name evidence="1" type="ORF">CTEN210_04224</name>
</gene>
<dbReference type="AlphaFoldDB" id="A0AAD3H2R2"/>
<accession>A0AAD3H2R2</accession>
<comment type="caution">
    <text evidence="1">The sequence shown here is derived from an EMBL/GenBank/DDBJ whole genome shotgun (WGS) entry which is preliminary data.</text>
</comment>
<sequence length="906" mass="101247">MSAEASSNSSGKKLFNLTTVSCLAAACVFVLKHPKDSTAAESNSSSSLNGNVIATANGNDAIIRNLESLSFPSQAGLGLNGKFHQSSLGGILNPNHPAGARARRHLSQTNVIVPKSPTPQAIQSLYEENIMNLHGHYAHDEHRSPFASFLYNRTKEELEQEQKEYVEKMNKVRQEWGAWDFNDEHPEIRPIANFDKTPYKDLPNSQFPSKAWQMDEKYVTDFISEAKKLVTRVREGVYAEYGYATKDLSEEELKERDELFKVHIQEETKPPEGMRDNMTGGKGVAWMNQNGMETYAKKLLHAMMTNDEFYYVMGGHSSATGHGNNQLQSYMMQLADIMEPVMHRLGVRLIVRNLAMGGLGTTHFSFGAGHLYGETDVMYWDSSMTEKGCQDQDLNHKQNLMSGERFPVLLNGCVANLVEETEENLAYGNLIGTWGGNPLVKLTTSLDQGATLPWAVQYLHCDPSVGGLCNGKEGISWYHSSCWEPRSDYNPSFRQDAFVGGRASWHPGDRVHKFHGRTHVVLMLKALDEALNLWENGIKSDGFPLKESYWHIKPINGDMKETLVKNLNKEDYIGTTACEKRWAAHPAGLDRACRRPFKGMGQFTPIAGGYHNSIAKHAKPAPNGYVPTNGLETEYEGVDIYPLMWKIPEGEVDVHAIAIASTYAPSELDQSWTGKGNDDNEEEAEASRRYLRQAATEVIKRDQNKMKAIAESAIDKSRALGPDDVKQGQGWIVDGGIVTGYCDGSPHSGDCKRGNTNRCLLSGQNDARETVSGNALSGWLVINVPDVKTGFIFARMQWWAPRSIAKTKDWTEVNNGMDGYRERELGGKVIDYPEDFELDIAVNGKILTTYNYTEFKVFAQEYAYNEAFWPLVNDTSVTGDVELGLRIRSEINKQYASFGVSHIYWD</sequence>
<dbReference type="Proteomes" id="UP001054902">
    <property type="component" value="Unassembled WGS sequence"/>
</dbReference>
<dbReference type="EMBL" id="BLLK01000023">
    <property type="protein sequence ID" value="GFH47749.1"/>
    <property type="molecule type" value="Genomic_DNA"/>
</dbReference>
<evidence type="ECO:0000313" key="2">
    <source>
        <dbReference type="Proteomes" id="UP001054902"/>
    </source>
</evidence>
<organism evidence="1 2">
    <name type="scientific">Chaetoceros tenuissimus</name>
    <dbReference type="NCBI Taxonomy" id="426638"/>
    <lineage>
        <taxon>Eukaryota</taxon>
        <taxon>Sar</taxon>
        <taxon>Stramenopiles</taxon>
        <taxon>Ochrophyta</taxon>
        <taxon>Bacillariophyta</taxon>
        <taxon>Coscinodiscophyceae</taxon>
        <taxon>Chaetocerotophycidae</taxon>
        <taxon>Chaetocerotales</taxon>
        <taxon>Chaetocerotaceae</taxon>
        <taxon>Chaetoceros</taxon>
    </lineage>
</organism>
<keyword evidence="2" id="KW-1185">Reference proteome</keyword>
<evidence type="ECO:0000313" key="1">
    <source>
        <dbReference type="EMBL" id="GFH47749.1"/>
    </source>
</evidence>
<proteinExistence type="predicted"/>